<evidence type="ECO:0000256" key="1">
    <source>
        <dbReference type="SAM" id="SignalP"/>
    </source>
</evidence>
<feature type="signal peptide" evidence="1">
    <location>
        <begin position="1"/>
        <end position="24"/>
    </location>
</feature>
<dbReference type="RefSeq" id="WP_188932766.1">
    <property type="nucleotide sequence ID" value="NZ_BMJC01000003.1"/>
</dbReference>
<comment type="caution">
    <text evidence="2">The sequence shown here is derived from an EMBL/GenBank/DDBJ whole genome shotgun (WGS) entry which is preliminary data.</text>
</comment>
<evidence type="ECO:0000313" key="3">
    <source>
        <dbReference type="Proteomes" id="UP000607559"/>
    </source>
</evidence>
<dbReference type="EMBL" id="BMJC01000003">
    <property type="protein sequence ID" value="GGB03492.1"/>
    <property type="molecule type" value="Genomic_DNA"/>
</dbReference>
<feature type="chain" id="PRO_5035326172" description="Lipoprotein" evidence="1">
    <location>
        <begin position="25"/>
        <end position="198"/>
    </location>
</feature>
<dbReference type="Proteomes" id="UP000607559">
    <property type="component" value="Unassembled WGS sequence"/>
</dbReference>
<evidence type="ECO:0008006" key="4">
    <source>
        <dbReference type="Google" id="ProtNLM"/>
    </source>
</evidence>
<proteinExistence type="predicted"/>
<keyword evidence="1" id="KW-0732">Signal</keyword>
<gene>
    <name evidence="2" type="ORF">GCM10011511_28500</name>
</gene>
<sequence>MRSIVKIQILLLSLSPLFTGCTNASSHNKTTTSAPKKPHINIDSIAREPQVTHIESGVLGPHEITRVVSYSYLDIEDYEEDTLSKAASYQMMPGYARYLWKYDPHPKVVLTKRQTRRLLAIINSPKTYKKVKSTCYSPRNCFCFYNAKKEIIGYYQVCFENSRLYCVPNFKGSEYGTLSESGAKRLRNFCLSAGITVR</sequence>
<protein>
    <recommendedName>
        <fullName evidence="4">Lipoprotein</fullName>
    </recommendedName>
</protein>
<name>A0A8J2UE19_9BACT</name>
<keyword evidence="3" id="KW-1185">Reference proteome</keyword>
<organism evidence="2 3">
    <name type="scientific">Puia dinghuensis</name>
    <dbReference type="NCBI Taxonomy" id="1792502"/>
    <lineage>
        <taxon>Bacteria</taxon>
        <taxon>Pseudomonadati</taxon>
        <taxon>Bacteroidota</taxon>
        <taxon>Chitinophagia</taxon>
        <taxon>Chitinophagales</taxon>
        <taxon>Chitinophagaceae</taxon>
        <taxon>Puia</taxon>
    </lineage>
</organism>
<evidence type="ECO:0000313" key="2">
    <source>
        <dbReference type="EMBL" id="GGB03492.1"/>
    </source>
</evidence>
<reference evidence="2" key="1">
    <citation type="journal article" date="2014" name="Int. J. Syst. Evol. Microbiol.">
        <title>Complete genome sequence of Corynebacterium casei LMG S-19264T (=DSM 44701T), isolated from a smear-ripened cheese.</title>
        <authorList>
            <consortium name="US DOE Joint Genome Institute (JGI-PGF)"/>
            <person name="Walter F."/>
            <person name="Albersmeier A."/>
            <person name="Kalinowski J."/>
            <person name="Ruckert C."/>
        </authorList>
    </citation>
    <scope>NUCLEOTIDE SEQUENCE</scope>
    <source>
        <strain evidence="2">CGMCC 1.15448</strain>
    </source>
</reference>
<accession>A0A8J2UE19</accession>
<dbReference type="PROSITE" id="PS51257">
    <property type="entry name" value="PROKAR_LIPOPROTEIN"/>
    <property type="match status" value="1"/>
</dbReference>
<dbReference type="AlphaFoldDB" id="A0A8J2UE19"/>
<reference evidence="2" key="2">
    <citation type="submission" date="2020-09" db="EMBL/GenBank/DDBJ databases">
        <authorList>
            <person name="Sun Q."/>
            <person name="Zhou Y."/>
        </authorList>
    </citation>
    <scope>NUCLEOTIDE SEQUENCE</scope>
    <source>
        <strain evidence="2">CGMCC 1.15448</strain>
    </source>
</reference>